<dbReference type="AlphaFoldDB" id="A0A2Z5FVE6"/>
<evidence type="ECO:0000313" key="5">
    <source>
        <dbReference type="Proteomes" id="UP000253606"/>
    </source>
</evidence>
<dbReference type="InterPro" id="IPR012338">
    <property type="entry name" value="Beta-lactam/transpept-like"/>
</dbReference>
<dbReference type="Gene3D" id="3.40.710.10">
    <property type="entry name" value="DD-peptidase/beta-lactamase superfamily"/>
    <property type="match status" value="1"/>
</dbReference>
<dbReference type="Pfam" id="PF07075">
    <property type="entry name" value="NamZ_N"/>
    <property type="match status" value="1"/>
</dbReference>
<feature type="domain" description="Beta-lactamase-related" evidence="1">
    <location>
        <begin position="22"/>
        <end position="346"/>
    </location>
</feature>
<dbReference type="SUPFAM" id="SSF56601">
    <property type="entry name" value="beta-lactamase/transpeptidase-like"/>
    <property type="match status" value="1"/>
</dbReference>
<dbReference type="InterPro" id="IPR048503">
    <property type="entry name" value="NamZ_C"/>
</dbReference>
<proteinExistence type="predicted"/>
<evidence type="ECO:0000259" key="1">
    <source>
        <dbReference type="Pfam" id="PF00144"/>
    </source>
</evidence>
<dbReference type="InterPro" id="IPR008302">
    <property type="entry name" value="NamZ"/>
</dbReference>
<sequence>MSWVAHPTVFAEPRGPAPFSDIDSMMTEAVAKGNIPGGVVVIGHNGKIVYRKAFGSRSLEPLREPMTIDTIFDLASLTKCIATTTSAMKLLEAGRIRLNDPVAAYLPEFAQNGKQDVTVRDLMTHYSGLPPDLDLQSPWQGREAAFQMAMQTKLQDPPGSRFVYSDINFETLGFIVEKVSGMQLNEFAEANIFAPLGMAETRFLPPKEWRPRIAPTEYDEHGDMLRGIVHDPTARRMGGVAGHAGLFSTGDDLAKFAEELLSGHRVLSLSAVVKMSTPQQPPNAASLRGLGWDIDSPFASNRGELLPVGSFGHTGFTGTSLWIDPVTDTYVILLTNAVHPHVGKSVVSLRARLATAVVESLQLTVGEEEKLALARITGYNESQMAARRLSVRDGDVKTGIDVLEAHNFRELQPDPSRPVRIGLVTNQTAIDSRGLRTPDVLSRVPGLQLTAIFSPEHGIAGKLDTTDISQSQDAATGVPIYSVYGESDAKRRPSDGAMASVDTIVYDIQDIGVRFYTYESTLGYFLEAAAKAGKQILVLDRPNPINGAFVQGPVADAGRESFVDYWQTPVRHGMTIGELAKMFNAERSIGARLAVVPMEGWMRGDWFDSTGKLWIDPSPNMRSLNEAVLYPGIGMIEATNISVGRGTDTPFEVVGAPWIDAVKLASYLNARKIAGVRFVPVSFTPNASAFANEKCGGVNLISTDRDAVDAPELGLEIAAALLRLYPDNYKIAPLDTLMLNRTSMNSLAAGEDPRRVAEDWRDSIQKFQELRAKYLLY</sequence>
<dbReference type="EMBL" id="CP030840">
    <property type="protein sequence ID" value="AXC10335.1"/>
    <property type="molecule type" value="Genomic_DNA"/>
</dbReference>
<reference evidence="4 5" key="1">
    <citation type="journal article" date="2018" name="Front. Microbiol.">
        <title>Hydrolytic Capabilities as a Key to Environmental Success: Chitinolytic and Cellulolytic Acidobacteria From Acidic Sub-arctic Soils and Boreal Peatlands.</title>
        <authorList>
            <person name="Belova S.E."/>
            <person name="Ravin N.V."/>
            <person name="Pankratov T.A."/>
            <person name="Rakitin A.L."/>
            <person name="Ivanova A.A."/>
            <person name="Beletsky A.V."/>
            <person name="Mardanov A.V."/>
            <person name="Sinninghe Damste J.S."/>
            <person name="Dedysh S.N."/>
        </authorList>
    </citation>
    <scope>NUCLEOTIDE SEQUENCE [LARGE SCALE GENOMIC DNA]</scope>
    <source>
        <strain evidence="4 5">SBC82</strain>
    </source>
</reference>
<feature type="domain" description="Peptidoglycan beta-N-acetylmuramidase NamZ C-terminal" evidence="3">
    <location>
        <begin position="628"/>
        <end position="777"/>
    </location>
</feature>
<feature type="domain" description="Peptidoglycan beta-N-acetylmuramidase NamZ N-terminal" evidence="2">
    <location>
        <begin position="421"/>
        <end position="624"/>
    </location>
</feature>
<dbReference type="RefSeq" id="WP_236657234.1">
    <property type="nucleotide sequence ID" value="NZ_CP030840.1"/>
</dbReference>
<dbReference type="Pfam" id="PF00144">
    <property type="entry name" value="Beta-lactamase"/>
    <property type="match status" value="1"/>
</dbReference>
<dbReference type="Proteomes" id="UP000253606">
    <property type="component" value="Chromosome"/>
</dbReference>
<evidence type="ECO:0000259" key="2">
    <source>
        <dbReference type="Pfam" id="PF07075"/>
    </source>
</evidence>
<dbReference type="KEGG" id="abas:ACPOL_0984"/>
<accession>A0A2Z5FVE6</accession>
<dbReference type="GO" id="GO:0033922">
    <property type="term" value="F:peptidoglycan beta-N-acetylmuramidase activity"/>
    <property type="evidence" value="ECO:0007669"/>
    <property type="project" value="InterPro"/>
</dbReference>
<dbReference type="Gene3D" id="3.40.50.12170">
    <property type="entry name" value="Uncharacterised protein PF07075, DUF1343"/>
    <property type="match status" value="1"/>
</dbReference>
<protein>
    <submittedName>
        <fullName evidence="4">Uncharacterized protein</fullName>
    </submittedName>
</protein>
<dbReference type="PANTHER" id="PTHR42915:SF1">
    <property type="entry name" value="PEPTIDOGLYCAN BETA-N-ACETYLMURAMIDASE NAMZ"/>
    <property type="match status" value="1"/>
</dbReference>
<dbReference type="InterPro" id="IPR001466">
    <property type="entry name" value="Beta-lactam-related"/>
</dbReference>
<organism evidence="4 5">
    <name type="scientific">Acidisarcina polymorpha</name>
    <dbReference type="NCBI Taxonomy" id="2211140"/>
    <lineage>
        <taxon>Bacteria</taxon>
        <taxon>Pseudomonadati</taxon>
        <taxon>Acidobacteriota</taxon>
        <taxon>Terriglobia</taxon>
        <taxon>Terriglobales</taxon>
        <taxon>Acidobacteriaceae</taxon>
        <taxon>Acidisarcina</taxon>
    </lineage>
</organism>
<evidence type="ECO:0000313" key="4">
    <source>
        <dbReference type="EMBL" id="AXC10335.1"/>
    </source>
</evidence>
<name>A0A2Z5FVE6_9BACT</name>
<dbReference type="InterPro" id="IPR048502">
    <property type="entry name" value="NamZ_N"/>
</dbReference>
<evidence type="ECO:0000259" key="3">
    <source>
        <dbReference type="Pfam" id="PF20732"/>
    </source>
</evidence>
<dbReference type="Gene3D" id="3.90.1150.140">
    <property type="match status" value="1"/>
</dbReference>
<dbReference type="Pfam" id="PF20732">
    <property type="entry name" value="NamZ_C"/>
    <property type="match status" value="1"/>
</dbReference>
<keyword evidence="5" id="KW-1185">Reference proteome</keyword>
<gene>
    <name evidence="4" type="ORF">ACPOL_0984</name>
</gene>
<dbReference type="PANTHER" id="PTHR42915">
    <property type="entry name" value="HYPOTHETICAL 460 KDA PROTEIN IN FEUA-SIGW INTERGENIC REGION [PRECURSOR]"/>
    <property type="match status" value="1"/>
</dbReference>